<feature type="domain" description="Nucleotidyl transferase" evidence="1">
    <location>
        <begin position="3"/>
        <end position="265"/>
    </location>
</feature>
<dbReference type="Pfam" id="PF00483">
    <property type="entry name" value="NTP_transferase"/>
    <property type="match status" value="1"/>
</dbReference>
<gene>
    <name evidence="3" type="ORF">EK386_10430</name>
</gene>
<feature type="domain" description="Mannose-6-phosphate isomerase type II C-terminal" evidence="2">
    <location>
        <begin position="326"/>
        <end position="439"/>
    </location>
</feature>
<dbReference type="InterPro" id="IPR011051">
    <property type="entry name" value="RmlC_Cupin_sf"/>
</dbReference>
<dbReference type="Pfam" id="PF01050">
    <property type="entry name" value="MannoseP_isomer"/>
    <property type="match status" value="1"/>
</dbReference>
<dbReference type="InterPro" id="IPR005835">
    <property type="entry name" value="NTP_transferase_dom"/>
</dbReference>
<dbReference type="InterPro" id="IPR014710">
    <property type="entry name" value="RmlC-like_jellyroll"/>
</dbReference>
<reference evidence="3 4" key="1">
    <citation type="submission" date="2018-12" db="EMBL/GenBank/DDBJ databases">
        <title>Lysinibacillus antri sp. nov., isolated from a cave soil.</title>
        <authorList>
            <person name="Narsing Rao M.P."/>
            <person name="Zhang H."/>
            <person name="Dong Z.-Y."/>
            <person name="Niu X.-K."/>
            <person name="Zhang K."/>
            <person name="Fang B.-Z."/>
            <person name="Kang Y.-Q."/>
            <person name="Xiao M."/>
            <person name="Li W.-J."/>
        </authorList>
    </citation>
    <scope>NUCLEOTIDE SEQUENCE [LARGE SCALE GENOMIC DNA]</scope>
    <source>
        <strain evidence="3 4">SYSU K30002</strain>
    </source>
</reference>
<dbReference type="EMBL" id="RYYR01000012">
    <property type="protein sequence ID" value="RUL52004.1"/>
    <property type="molecule type" value="Genomic_DNA"/>
</dbReference>
<dbReference type="SUPFAM" id="SSF53448">
    <property type="entry name" value="Nucleotide-diphospho-sugar transferases"/>
    <property type="match status" value="1"/>
</dbReference>
<dbReference type="InterPro" id="IPR029044">
    <property type="entry name" value="Nucleotide-diphossugar_trans"/>
</dbReference>
<dbReference type="SUPFAM" id="SSF51182">
    <property type="entry name" value="RmlC-like cupins"/>
    <property type="match status" value="1"/>
</dbReference>
<dbReference type="Gene3D" id="2.60.120.10">
    <property type="entry name" value="Jelly Rolls"/>
    <property type="match status" value="1"/>
</dbReference>
<proteinExistence type="predicted"/>
<dbReference type="InterPro" id="IPR001538">
    <property type="entry name" value="Man6P_isomerase-2_C"/>
</dbReference>
<dbReference type="GO" id="GO:0005976">
    <property type="term" value="P:polysaccharide metabolic process"/>
    <property type="evidence" value="ECO:0007669"/>
    <property type="project" value="InterPro"/>
</dbReference>
<comment type="caution">
    <text evidence="3">The sequence shown here is derived from an EMBL/GenBank/DDBJ whole genome shotgun (WGS) entry which is preliminary data.</text>
</comment>
<dbReference type="PANTHER" id="PTHR46390">
    <property type="entry name" value="MANNOSE-1-PHOSPHATE GUANYLYLTRANSFERASE"/>
    <property type="match status" value="1"/>
</dbReference>
<name>A0A3S0QPK7_9BACI</name>
<protein>
    <submittedName>
        <fullName evidence="3">Cupin domain-containing protein</fullName>
    </submittedName>
</protein>
<dbReference type="GO" id="GO:0009298">
    <property type="term" value="P:GDP-mannose biosynthetic process"/>
    <property type="evidence" value="ECO:0007669"/>
    <property type="project" value="TreeGrafter"/>
</dbReference>
<evidence type="ECO:0000259" key="1">
    <source>
        <dbReference type="Pfam" id="PF00483"/>
    </source>
</evidence>
<dbReference type="PANTHER" id="PTHR46390:SF1">
    <property type="entry name" value="MANNOSE-1-PHOSPHATE GUANYLYLTRANSFERASE"/>
    <property type="match status" value="1"/>
</dbReference>
<dbReference type="InterPro" id="IPR051161">
    <property type="entry name" value="Mannose-6P_isomerase_type2"/>
</dbReference>
<evidence type="ECO:0000259" key="2">
    <source>
        <dbReference type="Pfam" id="PF01050"/>
    </source>
</evidence>
<dbReference type="Gene3D" id="3.90.550.10">
    <property type="entry name" value="Spore Coat Polysaccharide Biosynthesis Protein SpsA, Chain A"/>
    <property type="match status" value="1"/>
</dbReference>
<evidence type="ECO:0000313" key="4">
    <source>
        <dbReference type="Proteomes" id="UP000287910"/>
    </source>
</evidence>
<evidence type="ECO:0000313" key="3">
    <source>
        <dbReference type="EMBL" id="RUL52004.1"/>
    </source>
</evidence>
<dbReference type="GO" id="GO:0004475">
    <property type="term" value="F:mannose-1-phosphate guanylyltransferase (GTP) activity"/>
    <property type="evidence" value="ECO:0007669"/>
    <property type="project" value="TreeGrafter"/>
</dbReference>
<dbReference type="CDD" id="cd02213">
    <property type="entry name" value="cupin_PMI_typeII_C"/>
    <property type="match status" value="1"/>
</dbReference>
<accession>A0A3S0QPK7</accession>
<dbReference type="Proteomes" id="UP000287910">
    <property type="component" value="Unassembled WGS sequence"/>
</dbReference>
<keyword evidence="4" id="KW-1185">Reference proteome</keyword>
<organism evidence="3 4">
    <name type="scientific">Lysinibacillus antri</name>
    <dbReference type="NCBI Taxonomy" id="2498145"/>
    <lineage>
        <taxon>Bacteria</taxon>
        <taxon>Bacillati</taxon>
        <taxon>Bacillota</taxon>
        <taxon>Bacilli</taxon>
        <taxon>Bacillales</taxon>
        <taxon>Bacillaceae</taxon>
        <taxon>Lysinibacillus</taxon>
    </lineage>
</organism>
<dbReference type="RefSeq" id="WP_126659109.1">
    <property type="nucleotide sequence ID" value="NZ_RYYR01000012.1"/>
</dbReference>
<dbReference type="AlphaFoldDB" id="A0A3S0QPK7"/>
<sequence>MKIILLCGGSGKRLWPLSNSVRSKQFLKVLKDQNGESESMIQRIWKQLKEVDLAKDTIIVSSEIYIEQIYHQLEQEIEVVIEPEKRDTFPAIALGTMYFLEKKQVSEDDLICVIPVDPYVDIDFFQKLIEMASLFNNFNPNVFLMGIKPISPSQQYGYIIPENQSASIKEVKTFREKPTEQLAKTYIAQGGLWNSGTFMFRAKHMQNFLSKHQLPNRYVEIVECYNLLPNKSYDYVVLEQENKIYCSEFSGLWQDLGTWEVLSEHFDANVFGNASLSTSCCNTHVMNELDIPIHVIGINDSIVVASPDGILISDKKQSNEVKNSVLQMHRPMVEERRWGWYKVLDYTKIANEEEVLTKRICIFKEKNLSYQYHHHRSEVWTILKGTGLFILNNEMITVGPGDVLKIPPGDYHAIKAIEELEIIEVQQGNYLIEEDIIRLYTDWEAIEANYEKVNDFNYSVT</sequence>